<feature type="domain" description="Rhodanese" evidence="7">
    <location>
        <begin position="477"/>
        <end position="565"/>
    </location>
</feature>
<dbReference type="SUPFAM" id="SSF51905">
    <property type="entry name" value="FAD/NAD(P)-binding domain"/>
    <property type="match status" value="1"/>
</dbReference>
<evidence type="ECO:0000313" key="8">
    <source>
        <dbReference type="EMBL" id="SDD12250.1"/>
    </source>
</evidence>
<dbReference type="EMBL" id="FNAF01000001">
    <property type="protein sequence ID" value="SDD12250.1"/>
    <property type="molecule type" value="Genomic_DNA"/>
</dbReference>
<evidence type="ECO:0000256" key="5">
    <source>
        <dbReference type="ARBA" id="ARBA00023002"/>
    </source>
</evidence>
<dbReference type="RefSeq" id="WP_159427928.1">
    <property type="nucleotide sequence ID" value="NZ_FNAF01000001.1"/>
</dbReference>
<dbReference type="SUPFAM" id="SSF55424">
    <property type="entry name" value="FAD/NAD-linked reductases, dimerisation (C-terminal) domain"/>
    <property type="match status" value="1"/>
</dbReference>
<evidence type="ECO:0000256" key="6">
    <source>
        <dbReference type="ARBA" id="ARBA00023284"/>
    </source>
</evidence>
<dbReference type="OrthoDB" id="9802028at2"/>
<dbReference type="Gene3D" id="3.50.50.60">
    <property type="entry name" value="FAD/NAD(P)-binding domain"/>
    <property type="match status" value="2"/>
</dbReference>
<keyword evidence="4" id="KW-0274">FAD</keyword>
<gene>
    <name evidence="8" type="ORF">SAMN04489866_101240</name>
</gene>
<dbReference type="Gene3D" id="3.40.250.10">
    <property type="entry name" value="Rhodanese-like domain"/>
    <property type="match status" value="1"/>
</dbReference>
<keyword evidence="3" id="KW-0285">Flavoprotein</keyword>
<dbReference type="Pfam" id="PF00581">
    <property type="entry name" value="Rhodanese"/>
    <property type="match status" value="1"/>
</dbReference>
<dbReference type="SUPFAM" id="SSF52821">
    <property type="entry name" value="Rhodanese/Cell cycle control phosphatase"/>
    <property type="match status" value="1"/>
</dbReference>
<comment type="cofactor">
    <cofactor evidence="1">
        <name>FAD</name>
        <dbReference type="ChEBI" id="CHEBI:57692"/>
    </cofactor>
</comment>
<name>A0A1G6S5S6_PEPNI</name>
<protein>
    <submittedName>
        <fullName evidence="8">NADPH-dependent 2,4-dienoyl-CoA reductase, sulfur reductase</fullName>
    </submittedName>
</protein>
<dbReference type="PANTHER" id="PTHR43429">
    <property type="entry name" value="PYRIDINE NUCLEOTIDE-DISULFIDE OXIDOREDUCTASE DOMAIN-CONTAINING"/>
    <property type="match status" value="1"/>
</dbReference>
<dbReference type="InterPro" id="IPR001763">
    <property type="entry name" value="Rhodanese-like_dom"/>
</dbReference>
<dbReference type="STRING" id="2741.SAMN04489866_101240"/>
<evidence type="ECO:0000259" key="7">
    <source>
        <dbReference type="PROSITE" id="PS50206"/>
    </source>
</evidence>
<dbReference type="Proteomes" id="UP000198995">
    <property type="component" value="Unassembled WGS sequence"/>
</dbReference>
<dbReference type="InterPro" id="IPR036188">
    <property type="entry name" value="FAD/NAD-bd_sf"/>
</dbReference>
<keyword evidence="6" id="KW-0676">Redox-active center</keyword>
<evidence type="ECO:0000256" key="3">
    <source>
        <dbReference type="ARBA" id="ARBA00022630"/>
    </source>
</evidence>
<dbReference type="Pfam" id="PF07992">
    <property type="entry name" value="Pyr_redox_2"/>
    <property type="match status" value="1"/>
</dbReference>
<dbReference type="PANTHER" id="PTHR43429:SF1">
    <property type="entry name" value="NAD(P)H SULFUR OXIDOREDUCTASE (COA-DEPENDENT)"/>
    <property type="match status" value="1"/>
</dbReference>
<dbReference type="Pfam" id="PF02852">
    <property type="entry name" value="Pyr_redox_dim"/>
    <property type="match status" value="1"/>
</dbReference>
<dbReference type="InterPro" id="IPR050260">
    <property type="entry name" value="FAD-bd_OxRdtase"/>
</dbReference>
<dbReference type="AlphaFoldDB" id="A0A1G6S5S6"/>
<dbReference type="InterPro" id="IPR023753">
    <property type="entry name" value="FAD/NAD-binding_dom"/>
</dbReference>
<dbReference type="GO" id="GO:0016491">
    <property type="term" value="F:oxidoreductase activity"/>
    <property type="evidence" value="ECO:0007669"/>
    <property type="project" value="UniProtKB-KW"/>
</dbReference>
<evidence type="ECO:0000256" key="2">
    <source>
        <dbReference type="ARBA" id="ARBA00009130"/>
    </source>
</evidence>
<dbReference type="PROSITE" id="PS50206">
    <property type="entry name" value="RHODANESE_3"/>
    <property type="match status" value="1"/>
</dbReference>
<evidence type="ECO:0000256" key="4">
    <source>
        <dbReference type="ARBA" id="ARBA00022827"/>
    </source>
</evidence>
<sequence length="567" mass="61127">MSDALNVVVIGGVACGPKAAARLKRLMPDAKVTLVEKGDWISYGGCGLPYYIGATVKELNDLMTTSWDAVRTPEFMKATKDIDTLLGYAATAIDRKAKTVTVQHVADGTEQVLPYDKLVLATGSYNAKPPIKGLDGKGVFQLKSPQDGQDILSHLKGGISHAVIIGSGLIGMEMMEACANWGLEVTVIEMEDQIFPKMLDKDMAAVLQAYLESEDINILTGTALKEVLLDDKGEVRGVVTDAGELECGLVLVSTGVRSDVALAKDAGLEIDGGIVVNEYLQTSDPDIYAGGDCVMVNHRITGKRTFAPMGSTANKHGRIIGTNIAQGNTQTFPGVLGTSLVQQFDWTAGKVGLTEKDALAQGFDAVTCIVPGPDITHFMPGKKLIMVKVVADKKTARILGVQIIGPGNVDKRVDTMAGALSANPQLTAYDMANMDLAYAPPYSSAVDNLLTNANVIQNVIEGRAKQIDFFSCLDLLDRDDVIFVDLRCDDEVNQMGAFKAKHQAHIPIEELRARAGELPKDKEIILFCILSTRGYEAQLILEHAGFDKVRFLQGGIFFWPFDKFINA</sequence>
<dbReference type="PRINTS" id="PR00368">
    <property type="entry name" value="FADPNR"/>
</dbReference>
<keyword evidence="9" id="KW-1185">Reference proteome</keyword>
<dbReference type="InterPro" id="IPR036873">
    <property type="entry name" value="Rhodanese-like_dom_sf"/>
</dbReference>
<organism evidence="8 9">
    <name type="scientific">Peptococcus niger</name>
    <dbReference type="NCBI Taxonomy" id="2741"/>
    <lineage>
        <taxon>Bacteria</taxon>
        <taxon>Bacillati</taxon>
        <taxon>Bacillota</taxon>
        <taxon>Clostridia</taxon>
        <taxon>Eubacteriales</taxon>
        <taxon>Peptococcaceae</taxon>
        <taxon>Peptococcus</taxon>
    </lineage>
</organism>
<accession>A0A1G6S5S6</accession>
<proteinExistence type="inferred from homology"/>
<dbReference type="InterPro" id="IPR004099">
    <property type="entry name" value="Pyr_nucl-diS_OxRdtase_dimer"/>
</dbReference>
<keyword evidence="5" id="KW-0560">Oxidoreductase</keyword>
<dbReference type="InterPro" id="IPR016156">
    <property type="entry name" value="FAD/NAD-linked_Rdtase_dimer_sf"/>
</dbReference>
<dbReference type="PRINTS" id="PR00411">
    <property type="entry name" value="PNDRDTASEI"/>
</dbReference>
<evidence type="ECO:0000256" key="1">
    <source>
        <dbReference type="ARBA" id="ARBA00001974"/>
    </source>
</evidence>
<comment type="similarity">
    <text evidence="2">Belongs to the class-III pyridine nucleotide-disulfide oxidoreductase family.</text>
</comment>
<dbReference type="SMART" id="SM00450">
    <property type="entry name" value="RHOD"/>
    <property type="match status" value="1"/>
</dbReference>
<evidence type="ECO:0000313" key="9">
    <source>
        <dbReference type="Proteomes" id="UP000198995"/>
    </source>
</evidence>
<reference evidence="8 9" key="1">
    <citation type="submission" date="2016-10" db="EMBL/GenBank/DDBJ databases">
        <authorList>
            <person name="de Groot N.N."/>
        </authorList>
    </citation>
    <scope>NUCLEOTIDE SEQUENCE [LARGE SCALE GENOMIC DNA]</scope>
    <source>
        <strain evidence="8 9">DSM 20475</strain>
    </source>
</reference>